<evidence type="ECO:0008006" key="4">
    <source>
        <dbReference type="Google" id="ProtNLM"/>
    </source>
</evidence>
<proteinExistence type="predicted"/>
<accession>A0AA36HSS8</accession>
<dbReference type="Proteomes" id="UP001178507">
    <property type="component" value="Unassembled WGS sequence"/>
</dbReference>
<evidence type="ECO:0000256" key="1">
    <source>
        <dbReference type="SAM" id="MobiDB-lite"/>
    </source>
</evidence>
<protein>
    <recommendedName>
        <fullName evidence="4">Glycosyl transferase family 1 domain-containing protein</fullName>
    </recommendedName>
</protein>
<keyword evidence="3" id="KW-1185">Reference proteome</keyword>
<name>A0AA36HSS8_9DINO</name>
<dbReference type="Gene3D" id="3.40.50.2000">
    <property type="entry name" value="Glycogen Phosphorylase B"/>
    <property type="match status" value="1"/>
</dbReference>
<evidence type="ECO:0000313" key="2">
    <source>
        <dbReference type="EMBL" id="CAJ1374678.1"/>
    </source>
</evidence>
<reference evidence="2" key="1">
    <citation type="submission" date="2023-08" db="EMBL/GenBank/DDBJ databases">
        <authorList>
            <person name="Chen Y."/>
            <person name="Shah S."/>
            <person name="Dougan E. K."/>
            <person name="Thang M."/>
            <person name="Chan C."/>
        </authorList>
    </citation>
    <scope>NUCLEOTIDE SEQUENCE</scope>
</reference>
<dbReference type="Pfam" id="PF13692">
    <property type="entry name" value="Glyco_trans_1_4"/>
    <property type="match status" value="1"/>
</dbReference>
<feature type="region of interest" description="Disordered" evidence="1">
    <location>
        <begin position="169"/>
        <end position="191"/>
    </location>
</feature>
<dbReference type="SUPFAM" id="SSF53756">
    <property type="entry name" value="UDP-Glycosyltransferase/glycogen phosphorylase"/>
    <property type="match status" value="1"/>
</dbReference>
<organism evidence="2 3">
    <name type="scientific">Effrenium voratum</name>
    <dbReference type="NCBI Taxonomy" id="2562239"/>
    <lineage>
        <taxon>Eukaryota</taxon>
        <taxon>Sar</taxon>
        <taxon>Alveolata</taxon>
        <taxon>Dinophyceae</taxon>
        <taxon>Suessiales</taxon>
        <taxon>Symbiodiniaceae</taxon>
        <taxon>Effrenium</taxon>
    </lineage>
</organism>
<comment type="caution">
    <text evidence="2">The sequence shown here is derived from an EMBL/GenBank/DDBJ whole genome shotgun (WGS) entry which is preliminary data.</text>
</comment>
<dbReference type="PANTHER" id="PTHR46656">
    <property type="entry name" value="PUTATIVE-RELATED"/>
    <property type="match status" value="1"/>
</dbReference>
<dbReference type="EMBL" id="CAUJNA010000269">
    <property type="protein sequence ID" value="CAJ1374678.1"/>
    <property type="molecule type" value="Genomic_DNA"/>
</dbReference>
<dbReference type="AlphaFoldDB" id="A0AA36HSS8"/>
<feature type="region of interest" description="Disordered" evidence="1">
    <location>
        <begin position="40"/>
        <end position="66"/>
    </location>
</feature>
<sequence length="667" mass="73599">MAAADAGLVTRTLTDWLSETVLDPATRRLLVKADTSLSSRPEPIDLTADEPASEVPEPSAPPPPQRKASLLAALEKLAPDLSFVALQLDLDEAALAGLVALTSRSALGALLGHEIASSHSHEGLPPPTKSVIFACLVLPTDRFAFLGRDERPMDTLPPRQVLPRPRHAVFQGPASEGEGLGRGGRPSGVRRYHRNQPGSLVLVRTRRLRKANELWRGERFAMGLSAQRRSELSQRCGCRGVALSALAALASVELWMAPALRPGGYSSEALSYAEALQKAYQDSDRGAHFGLRQFAEHMSHEFVKGLPDSLTARLSTMVQEGRQARTWDVVICHSTPDVWHEDGAFGWGKVEPCPPKGAKFRIGRTMYETDKVPASWVPRISRMDQVWVPSHFGLEQFVASGVPREKIRVVPEAVDTALFDPSKHSPLQLGGESSYRFLSVFKWEKRKGWDILLKAYFEEFSQEDDVILVLKTQSFHSGDDFHQKVLKEIHSAQAGRQPAARYQLLSEDLALKDLPRLYRAADAFVLPTRGEGWGRPHVEAMSMALPVIATNWSGSTEFLSESAALPLPITGLEPAELPLPSHADHRWAVPDAEALRRLMRWAFEHQPEAKELGQDLSMSMSEPRMLPLSGDEAARAHMLQNFSPEVVVARHVLPLLREAYGSAKSEL</sequence>
<dbReference type="PANTHER" id="PTHR46656:SF3">
    <property type="entry name" value="PUTATIVE-RELATED"/>
    <property type="match status" value="1"/>
</dbReference>
<gene>
    <name evidence="2" type="ORF">EVOR1521_LOCUS4164</name>
</gene>
<evidence type="ECO:0000313" key="3">
    <source>
        <dbReference type="Proteomes" id="UP001178507"/>
    </source>
</evidence>